<accession>A0ABC8T0W4</accession>
<proteinExistence type="predicted"/>
<evidence type="ECO:0000313" key="1">
    <source>
        <dbReference type="EMBL" id="CAK9163081.1"/>
    </source>
</evidence>
<dbReference type="AlphaFoldDB" id="A0ABC8T0W4"/>
<comment type="caution">
    <text evidence="1">The sequence shown here is derived from an EMBL/GenBank/DDBJ whole genome shotgun (WGS) entry which is preliminary data.</text>
</comment>
<name>A0ABC8T0W4_9AQUA</name>
<reference evidence="1 2" key="1">
    <citation type="submission" date="2024-02" db="EMBL/GenBank/DDBJ databases">
        <authorList>
            <person name="Vignale AGUSTIN F."/>
            <person name="Sosa J E."/>
            <person name="Modenutti C."/>
        </authorList>
    </citation>
    <scope>NUCLEOTIDE SEQUENCE [LARGE SCALE GENOMIC DNA]</scope>
</reference>
<sequence length="98" mass="11392">MEKNVGWIKGTKTFKRTLDSYRGKESRAKWNEDGELYIGEHASSFRDGNQLRSFRRTFDLRSNVDNGERERYCSRWLCAFDSKTSLGVFATNDVNGLL</sequence>
<protein>
    <submittedName>
        <fullName evidence="1">Uncharacterized protein</fullName>
    </submittedName>
</protein>
<gene>
    <name evidence="1" type="ORF">ILEXP_LOCUS32048</name>
</gene>
<dbReference type="EMBL" id="CAUOFW020003948">
    <property type="protein sequence ID" value="CAK9163081.1"/>
    <property type="molecule type" value="Genomic_DNA"/>
</dbReference>
<evidence type="ECO:0000313" key="2">
    <source>
        <dbReference type="Proteomes" id="UP001642360"/>
    </source>
</evidence>
<dbReference type="Proteomes" id="UP001642360">
    <property type="component" value="Unassembled WGS sequence"/>
</dbReference>
<organism evidence="1 2">
    <name type="scientific">Ilex paraguariensis</name>
    <name type="common">yerba mate</name>
    <dbReference type="NCBI Taxonomy" id="185542"/>
    <lineage>
        <taxon>Eukaryota</taxon>
        <taxon>Viridiplantae</taxon>
        <taxon>Streptophyta</taxon>
        <taxon>Embryophyta</taxon>
        <taxon>Tracheophyta</taxon>
        <taxon>Spermatophyta</taxon>
        <taxon>Magnoliopsida</taxon>
        <taxon>eudicotyledons</taxon>
        <taxon>Gunneridae</taxon>
        <taxon>Pentapetalae</taxon>
        <taxon>asterids</taxon>
        <taxon>campanulids</taxon>
        <taxon>Aquifoliales</taxon>
        <taxon>Aquifoliaceae</taxon>
        <taxon>Ilex</taxon>
    </lineage>
</organism>
<keyword evidence="2" id="KW-1185">Reference proteome</keyword>